<dbReference type="EMBL" id="MU853401">
    <property type="protein sequence ID" value="KAK4138365.1"/>
    <property type="molecule type" value="Genomic_DNA"/>
</dbReference>
<sequence>MAPAAKPREEDPELYKDQGLLMLGVAVACVAMFALVCYGDVRSRRGAVNRSDGRPEPEPVSDDDDDDDGDDGSAKCKGKGRGTSETSPLLSADSDSTLHGSPSAGSQRSGSTLSWASATLAGDVPPHNPYRGFGTSRGARNPVSHTPSRLVPTRHATMSPETISELESGTPNPARFRLGASRISSNQIRDPQARTTGQSQPSRGIPPYRSWRADSLPDAYFNYHGISDTVHTRVGNDFVRGVSGGERKRVHVLQHGPDHGVVLRPRRHAPHGHPVQRLCRDYRGHDPVCAAGRWINYVNPIAYGYEALMVNEYHARNYTCSSYIPSYGTPGAVNVACDAVGAVAGQMYVNGDVYIGSAYSYHLSNVDGWVKPDQQTQYTHKQQETMGEVLGRHSPSEQA</sequence>
<dbReference type="PROSITE" id="PS51257">
    <property type="entry name" value="PROKAR_LIPOPROTEIN"/>
    <property type="match status" value="1"/>
</dbReference>
<dbReference type="GO" id="GO:0005524">
    <property type="term" value="F:ATP binding"/>
    <property type="evidence" value="ECO:0007669"/>
    <property type="project" value="InterPro"/>
</dbReference>
<reference evidence="5" key="2">
    <citation type="submission" date="2023-05" db="EMBL/GenBank/DDBJ databases">
        <authorList>
            <consortium name="Lawrence Berkeley National Laboratory"/>
            <person name="Steindorff A."/>
            <person name="Hensen N."/>
            <person name="Bonometti L."/>
            <person name="Westerberg I."/>
            <person name="Brannstrom I.O."/>
            <person name="Guillou S."/>
            <person name="Cros-Aarteil S."/>
            <person name="Calhoun S."/>
            <person name="Haridas S."/>
            <person name="Kuo A."/>
            <person name="Mondo S."/>
            <person name="Pangilinan J."/>
            <person name="Riley R."/>
            <person name="Labutti K."/>
            <person name="Andreopoulos B."/>
            <person name="Lipzen A."/>
            <person name="Chen C."/>
            <person name="Yanf M."/>
            <person name="Daum C."/>
            <person name="Ng V."/>
            <person name="Clum A."/>
            <person name="Ohm R."/>
            <person name="Martin F."/>
            <person name="Silar P."/>
            <person name="Natvig D."/>
            <person name="Lalanne C."/>
            <person name="Gautier V."/>
            <person name="Ament-Velasquez S.L."/>
            <person name="Kruys A."/>
            <person name="Hutchinson M.I."/>
            <person name="Powell A.J."/>
            <person name="Barry K."/>
            <person name="Miller A.N."/>
            <person name="Grigoriev I.V."/>
            <person name="Debuchy R."/>
            <person name="Gladieux P."/>
            <person name="Thoren M.H."/>
            <person name="Johannesson H."/>
        </authorList>
    </citation>
    <scope>NUCLEOTIDE SEQUENCE</scope>
    <source>
        <strain evidence="5">CBS 123565</strain>
    </source>
</reference>
<keyword evidence="1" id="KW-0813">Transport</keyword>
<evidence type="ECO:0000259" key="4">
    <source>
        <dbReference type="Pfam" id="PF06422"/>
    </source>
</evidence>
<evidence type="ECO:0000256" key="3">
    <source>
        <dbReference type="SAM" id="Phobius"/>
    </source>
</evidence>
<dbReference type="GO" id="GO:0016020">
    <property type="term" value="C:membrane"/>
    <property type="evidence" value="ECO:0007669"/>
    <property type="project" value="InterPro"/>
</dbReference>
<feature type="domain" description="CDR ABC transporter" evidence="4">
    <location>
        <begin position="325"/>
        <end position="366"/>
    </location>
</feature>
<comment type="caution">
    <text evidence="5">The sequence shown here is derived from an EMBL/GenBank/DDBJ whole genome shotgun (WGS) entry which is preliminary data.</text>
</comment>
<feature type="compositionally biased region" description="Acidic residues" evidence="2">
    <location>
        <begin position="59"/>
        <end position="71"/>
    </location>
</feature>
<gene>
    <name evidence="5" type="ORF">BT67DRAFT_475936</name>
</gene>
<reference evidence="5" key="1">
    <citation type="journal article" date="2023" name="Mol. Phylogenet. Evol.">
        <title>Genome-scale phylogeny and comparative genomics of the fungal order Sordariales.</title>
        <authorList>
            <person name="Hensen N."/>
            <person name="Bonometti L."/>
            <person name="Westerberg I."/>
            <person name="Brannstrom I.O."/>
            <person name="Guillou S."/>
            <person name="Cros-Aarteil S."/>
            <person name="Calhoun S."/>
            <person name="Haridas S."/>
            <person name="Kuo A."/>
            <person name="Mondo S."/>
            <person name="Pangilinan J."/>
            <person name="Riley R."/>
            <person name="LaButti K."/>
            <person name="Andreopoulos B."/>
            <person name="Lipzen A."/>
            <person name="Chen C."/>
            <person name="Yan M."/>
            <person name="Daum C."/>
            <person name="Ng V."/>
            <person name="Clum A."/>
            <person name="Steindorff A."/>
            <person name="Ohm R.A."/>
            <person name="Martin F."/>
            <person name="Silar P."/>
            <person name="Natvig D.O."/>
            <person name="Lalanne C."/>
            <person name="Gautier V."/>
            <person name="Ament-Velasquez S.L."/>
            <person name="Kruys A."/>
            <person name="Hutchinson M.I."/>
            <person name="Powell A.J."/>
            <person name="Barry K."/>
            <person name="Miller A.N."/>
            <person name="Grigoriev I.V."/>
            <person name="Debuchy R."/>
            <person name="Gladieux P."/>
            <person name="Hiltunen Thoren M."/>
            <person name="Johannesson H."/>
        </authorList>
    </citation>
    <scope>NUCLEOTIDE SEQUENCE</scope>
    <source>
        <strain evidence="5">CBS 123565</strain>
    </source>
</reference>
<protein>
    <recommendedName>
        <fullName evidence="4">CDR ABC transporter domain-containing protein</fullName>
    </recommendedName>
</protein>
<feature type="region of interest" description="Disordered" evidence="2">
    <location>
        <begin position="46"/>
        <end position="209"/>
    </location>
</feature>
<keyword evidence="3" id="KW-1133">Transmembrane helix</keyword>
<feature type="compositionally biased region" description="Polar residues" evidence="2">
    <location>
        <begin position="83"/>
        <end position="117"/>
    </location>
</feature>
<keyword evidence="3" id="KW-0472">Membrane</keyword>
<evidence type="ECO:0000256" key="1">
    <source>
        <dbReference type="ARBA" id="ARBA00022448"/>
    </source>
</evidence>
<dbReference type="Proteomes" id="UP001304895">
    <property type="component" value="Unassembled WGS sequence"/>
</dbReference>
<dbReference type="Pfam" id="PF06422">
    <property type="entry name" value="PDR_CDR"/>
    <property type="match status" value="1"/>
</dbReference>
<evidence type="ECO:0000313" key="6">
    <source>
        <dbReference type="Proteomes" id="UP001304895"/>
    </source>
</evidence>
<feature type="compositionally biased region" description="Polar residues" evidence="2">
    <location>
        <begin position="182"/>
        <end position="202"/>
    </location>
</feature>
<keyword evidence="3" id="KW-0812">Transmembrane</keyword>
<name>A0AAN6ZGK7_9PEZI</name>
<dbReference type="AlphaFoldDB" id="A0AAN6ZGK7"/>
<feature type="transmembrane region" description="Helical" evidence="3">
    <location>
        <begin position="20"/>
        <end position="41"/>
    </location>
</feature>
<evidence type="ECO:0000256" key="2">
    <source>
        <dbReference type="SAM" id="MobiDB-lite"/>
    </source>
</evidence>
<evidence type="ECO:0000313" key="5">
    <source>
        <dbReference type="EMBL" id="KAK4138365.1"/>
    </source>
</evidence>
<proteinExistence type="predicted"/>
<keyword evidence="6" id="KW-1185">Reference proteome</keyword>
<feature type="compositionally biased region" description="Polar residues" evidence="2">
    <location>
        <begin position="159"/>
        <end position="171"/>
    </location>
</feature>
<organism evidence="5 6">
    <name type="scientific">Trichocladium antarcticum</name>
    <dbReference type="NCBI Taxonomy" id="1450529"/>
    <lineage>
        <taxon>Eukaryota</taxon>
        <taxon>Fungi</taxon>
        <taxon>Dikarya</taxon>
        <taxon>Ascomycota</taxon>
        <taxon>Pezizomycotina</taxon>
        <taxon>Sordariomycetes</taxon>
        <taxon>Sordariomycetidae</taxon>
        <taxon>Sordariales</taxon>
        <taxon>Chaetomiaceae</taxon>
        <taxon>Trichocladium</taxon>
    </lineage>
</organism>
<dbReference type="InterPro" id="IPR010929">
    <property type="entry name" value="PDR_CDR_ABC"/>
</dbReference>
<dbReference type="GO" id="GO:0042626">
    <property type="term" value="F:ATPase-coupled transmembrane transporter activity"/>
    <property type="evidence" value="ECO:0007669"/>
    <property type="project" value="InterPro"/>
</dbReference>
<accession>A0AAN6ZGK7</accession>